<comment type="caution">
    <text evidence="2">The sequence shown here is derived from an EMBL/GenBank/DDBJ whole genome shotgun (WGS) entry which is preliminary data.</text>
</comment>
<organism evidence="2 3">
    <name type="scientific">Planotetraspora phitsanulokensis</name>
    <dbReference type="NCBI Taxonomy" id="575192"/>
    <lineage>
        <taxon>Bacteria</taxon>
        <taxon>Bacillati</taxon>
        <taxon>Actinomycetota</taxon>
        <taxon>Actinomycetes</taxon>
        <taxon>Streptosporangiales</taxon>
        <taxon>Streptosporangiaceae</taxon>
        <taxon>Planotetraspora</taxon>
    </lineage>
</organism>
<feature type="compositionally biased region" description="Basic and acidic residues" evidence="1">
    <location>
        <begin position="27"/>
        <end position="43"/>
    </location>
</feature>
<evidence type="ECO:0000313" key="2">
    <source>
        <dbReference type="EMBL" id="GII38187.1"/>
    </source>
</evidence>
<sequence>MEGAFHGLQGKSVGGGRRDVLAGGRMKAREEQKPEKQNNHFNEHGGAPTHASDKRARSGMLDQARKSTGGNFAPRVSVIR</sequence>
<proteinExistence type="predicted"/>
<accession>A0A8J3U6Z8</accession>
<protein>
    <submittedName>
        <fullName evidence="2">Uncharacterized protein</fullName>
    </submittedName>
</protein>
<evidence type="ECO:0000313" key="3">
    <source>
        <dbReference type="Proteomes" id="UP000622547"/>
    </source>
</evidence>
<keyword evidence="3" id="KW-1185">Reference proteome</keyword>
<dbReference type="AlphaFoldDB" id="A0A8J3U6Z8"/>
<gene>
    <name evidence="2" type="ORF">Pph01_31900</name>
</gene>
<feature type="region of interest" description="Disordered" evidence="1">
    <location>
        <begin position="1"/>
        <end position="80"/>
    </location>
</feature>
<reference evidence="2 3" key="1">
    <citation type="submission" date="2021-01" db="EMBL/GenBank/DDBJ databases">
        <title>Whole genome shotgun sequence of Planotetraspora phitsanulokensis NBRC 104273.</title>
        <authorList>
            <person name="Komaki H."/>
            <person name="Tamura T."/>
        </authorList>
    </citation>
    <scope>NUCLEOTIDE SEQUENCE [LARGE SCALE GENOMIC DNA]</scope>
    <source>
        <strain evidence="2 3">NBRC 104273</strain>
    </source>
</reference>
<name>A0A8J3U6Z8_9ACTN</name>
<evidence type="ECO:0000256" key="1">
    <source>
        <dbReference type="SAM" id="MobiDB-lite"/>
    </source>
</evidence>
<dbReference type="Proteomes" id="UP000622547">
    <property type="component" value="Unassembled WGS sequence"/>
</dbReference>
<dbReference type="EMBL" id="BOOP01000013">
    <property type="protein sequence ID" value="GII38187.1"/>
    <property type="molecule type" value="Genomic_DNA"/>
</dbReference>